<dbReference type="PANTHER" id="PTHR11972">
    <property type="entry name" value="NADPH OXIDASE"/>
    <property type="match status" value="1"/>
</dbReference>
<dbReference type="InterPro" id="IPR000778">
    <property type="entry name" value="Cyt_b245_heavy_chain"/>
</dbReference>
<feature type="domain" description="Ferric reductase NAD binding" evidence="20">
    <location>
        <begin position="392"/>
        <end position="479"/>
    </location>
</feature>
<keyword evidence="7" id="KW-0479">Metal-binding</keyword>
<dbReference type="SFLD" id="SFLDG01168">
    <property type="entry name" value="Ferric_reductase_subgroup_(FRE"/>
    <property type="match status" value="1"/>
</dbReference>
<sequence length="676" mass="76672">MGNYTVLKMIFLVVFVGWLLVWTLLPTKTYKNKWTPKLNSNLNSTYFREQGTNLLLFSFPIMFIAALSCVYLHLQIKKSNKSSNSKSSNVITSRLASWRRPMFVKAPLGIVSAVELCFAVMFVALLIWSLANYLYISFGHLHMHKEGEKIWQAKFRSVSLRLGYIGNICWAFLFFPVTRGSSILPLVGLTSESSIKYHIWLGHISMILFVAHTVGFIVYWAMTDQMAEMLQWSSTYVSNVAGEIATVIAVAMWVTSIQKIRRKMFEVFFYTHYLYTVYIIFYVLHVGAAYFCMILPGIFLFLIDRFLRFLQSRDHARLLSARLLPCGAVELNFSKSPVTSNCNSEPDKLSVVIKSVGSWSQKLYKQLSSSVDHLDVSVEGPYGPSSFSFLRHESLIMVGGGIGVTPFISIIREILFQSTKPNCHIPRITLICAFKNSSDLSMLDLLLPISGANSDQIPHLQLQIEAYVTQEKEQPKVEAQKPIQTICFKPIPLDKPISATLGPNNWMWLGTIIASSFVLFLLVLGLVTRYYIYPFDQKPGQFYHYSYRVLWDMFLVCACICLVSSVAFVLCKRRNATEDKQIQNLEMSTPTTSPAAWSYVAADHRELESLPNQSLVEAMKVHFGARPDLKKILFDSKTSDVGVLVCGPRKMRHEVAKICASGLADNLHFESISFNW</sequence>
<keyword evidence="11" id="KW-0560">Oxidoreductase</keyword>
<comment type="similarity">
    <text evidence="3">Belongs to the ferric reductase (FRE) family.</text>
</comment>
<dbReference type="Proteomes" id="UP001187192">
    <property type="component" value="Unassembled WGS sequence"/>
</dbReference>
<evidence type="ECO:0000256" key="14">
    <source>
        <dbReference type="ARBA" id="ARBA00023136"/>
    </source>
</evidence>
<evidence type="ECO:0000259" key="18">
    <source>
        <dbReference type="Pfam" id="PF01794"/>
    </source>
</evidence>
<feature type="transmembrane region" description="Helical" evidence="17">
    <location>
        <begin position="6"/>
        <end position="25"/>
    </location>
</feature>
<dbReference type="GO" id="GO:0046872">
    <property type="term" value="F:metal ion binding"/>
    <property type="evidence" value="ECO:0007669"/>
    <property type="project" value="UniProtKB-KW"/>
</dbReference>
<gene>
    <name evidence="21" type="ORF">TIFTF001_013745</name>
</gene>
<dbReference type="InterPro" id="IPR013130">
    <property type="entry name" value="Fe3_Rdtase_TM_dom"/>
</dbReference>
<dbReference type="Pfam" id="PF01794">
    <property type="entry name" value="Ferric_reduct"/>
    <property type="match status" value="1"/>
</dbReference>
<organism evidence="21 22">
    <name type="scientific">Ficus carica</name>
    <name type="common">Common fig</name>
    <dbReference type="NCBI Taxonomy" id="3494"/>
    <lineage>
        <taxon>Eukaryota</taxon>
        <taxon>Viridiplantae</taxon>
        <taxon>Streptophyta</taxon>
        <taxon>Embryophyta</taxon>
        <taxon>Tracheophyta</taxon>
        <taxon>Spermatophyta</taxon>
        <taxon>Magnoliopsida</taxon>
        <taxon>eudicotyledons</taxon>
        <taxon>Gunneridae</taxon>
        <taxon>Pentapetalae</taxon>
        <taxon>rosids</taxon>
        <taxon>fabids</taxon>
        <taxon>Rosales</taxon>
        <taxon>Moraceae</taxon>
        <taxon>Ficeae</taxon>
        <taxon>Ficus</taxon>
    </lineage>
</organism>
<dbReference type="Pfam" id="PF08030">
    <property type="entry name" value="NAD_binding_6"/>
    <property type="match status" value="2"/>
</dbReference>
<dbReference type="PRINTS" id="PR00466">
    <property type="entry name" value="GP91PHOX"/>
</dbReference>
<keyword evidence="22" id="KW-1185">Reference proteome</keyword>
<feature type="transmembrane region" description="Helical" evidence="17">
    <location>
        <begin position="553"/>
        <end position="571"/>
    </location>
</feature>
<dbReference type="SUPFAM" id="SSF52343">
    <property type="entry name" value="Ferredoxin reductase-like, C-terminal NADP-linked domain"/>
    <property type="match status" value="1"/>
</dbReference>
<keyword evidence="12" id="KW-0408">Iron</keyword>
<keyword evidence="13" id="KW-0406">Ion transport</keyword>
<comment type="cofactor">
    <cofactor evidence="1">
        <name>FAD</name>
        <dbReference type="ChEBI" id="CHEBI:57692"/>
    </cofactor>
</comment>
<evidence type="ECO:0000256" key="6">
    <source>
        <dbReference type="ARBA" id="ARBA00022692"/>
    </source>
</evidence>
<proteinExistence type="inferred from homology"/>
<evidence type="ECO:0000256" key="7">
    <source>
        <dbReference type="ARBA" id="ARBA00022723"/>
    </source>
</evidence>
<reference evidence="21" key="1">
    <citation type="submission" date="2023-07" db="EMBL/GenBank/DDBJ databases">
        <title>draft genome sequence of fig (Ficus carica).</title>
        <authorList>
            <person name="Takahashi T."/>
            <person name="Nishimura K."/>
        </authorList>
    </citation>
    <scope>NUCLEOTIDE SEQUENCE</scope>
</reference>
<feature type="transmembrane region" description="Helical" evidence="17">
    <location>
        <begin position="234"/>
        <end position="255"/>
    </location>
</feature>
<evidence type="ECO:0000259" key="20">
    <source>
        <dbReference type="Pfam" id="PF08030"/>
    </source>
</evidence>
<dbReference type="Gene3D" id="3.40.50.80">
    <property type="entry name" value="Nucleotide-binding domain of ferredoxin-NADP reductase (FNR) module"/>
    <property type="match status" value="2"/>
</dbReference>
<evidence type="ECO:0000256" key="15">
    <source>
        <dbReference type="ARBA" id="ARBA00050970"/>
    </source>
</evidence>
<evidence type="ECO:0000313" key="22">
    <source>
        <dbReference type="Proteomes" id="UP001187192"/>
    </source>
</evidence>
<feature type="transmembrane region" description="Helical" evidence="17">
    <location>
        <begin position="54"/>
        <end position="74"/>
    </location>
</feature>
<protein>
    <recommendedName>
        <fullName evidence="16">ferric-chelate reductase (NADH)</fullName>
        <ecNumber evidence="16">1.16.1.7</ecNumber>
    </recommendedName>
</protein>
<dbReference type="Pfam" id="PF08022">
    <property type="entry name" value="FAD_binding_8"/>
    <property type="match status" value="1"/>
</dbReference>
<feature type="transmembrane region" description="Helical" evidence="17">
    <location>
        <begin position="158"/>
        <end position="177"/>
    </location>
</feature>
<dbReference type="InterPro" id="IPR039261">
    <property type="entry name" value="FNR_nucleotide-bd"/>
</dbReference>
<evidence type="ECO:0000256" key="1">
    <source>
        <dbReference type="ARBA" id="ARBA00001974"/>
    </source>
</evidence>
<evidence type="ECO:0000256" key="8">
    <source>
        <dbReference type="ARBA" id="ARBA00022827"/>
    </source>
</evidence>
<feature type="transmembrane region" description="Helical" evidence="17">
    <location>
        <begin position="197"/>
        <end position="222"/>
    </location>
</feature>
<evidence type="ECO:0000256" key="4">
    <source>
        <dbReference type="ARBA" id="ARBA00022448"/>
    </source>
</evidence>
<evidence type="ECO:0000313" key="21">
    <source>
        <dbReference type="EMBL" id="GMN44552.1"/>
    </source>
</evidence>
<evidence type="ECO:0000256" key="10">
    <source>
        <dbReference type="ARBA" id="ARBA00022989"/>
    </source>
</evidence>
<dbReference type="InterPro" id="IPR013121">
    <property type="entry name" value="Fe_red_NAD-bd_6"/>
</dbReference>
<evidence type="ECO:0000256" key="11">
    <source>
        <dbReference type="ARBA" id="ARBA00023002"/>
    </source>
</evidence>
<comment type="catalytic activity">
    <reaction evidence="15">
        <text>2 a Fe(II)-siderophore + NAD(+) + H(+) = 2 a Fe(III)-siderophore + NADH</text>
        <dbReference type="Rhea" id="RHEA:15061"/>
        <dbReference type="Rhea" id="RHEA-COMP:11342"/>
        <dbReference type="Rhea" id="RHEA-COMP:11344"/>
        <dbReference type="ChEBI" id="CHEBI:15378"/>
        <dbReference type="ChEBI" id="CHEBI:29033"/>
        <dbReference type="ChEBI" id="CHEBI:29034"/>
        <dbReference type="ChEBI" id="CHEBI:57540"/>
        <dbReference type="ChEBI" id="CHEBI:57945"/>
        <dbReference type="EC" id="1.16.1.7"/>
    </reaction>
</comment>
<dbReference type="CDD" id="cd06186">
    <property type="entry name" value="NOX_Duox_like_FAD_NADP"/>
    <property type="match status" value="1"/>
</dbReference>
<evidence type="ECO:0000256" key="5">
    <source>
        <dbReference type="ARBA" id="ARBA00022630"/>
    </source>
</evidence>
<keyword evidence="10 17" id="KW-1133">Transmembrane helix</keyword>
<evidence type="ECO:0000256" key="12">
    <source>
        <dbReference type="ARBA" id="ARBA00023004"/>
    </source>
</evidence>
<dbReference type="InterPro" id="IPR013112">
    <property type="entry name" value="FAD-bd_8"/>
</dbReference>
<keyword evidence="6 17" id="KW-0812">Transmembrane</keyword>
<dbReference type="GO" id="GO:0005886">
    <property type="term" value="C:plasma membrane"/>
    <property type="evidence" value="ECO:0007669"/>
    <property type="project" value="TreeGrafter"/>
</dbReference>
<evidence type="ECO:0000256" key="13">
    <source>
        <dbReference type="ARBA" id="ARBA00023065"/>
    </source>
</evidence>
<dbReference type="SFLD" id="SFLDS00052">
    <property type="entry name" value="Ferric_Reductase_Domain"/>
    <property type="match status" value="2"/>
</dbReference>
<keyword evidence="9" id="KW-0249">Electron transport</keyword>
<evidence type="ECO:0000256" key="2">
    <source>
        <dbReference type="ARBA" id="ARBA00004141"/>
    </source>
</evidence>
<keyword evidence="8" id="KW-0274">FAD</keyword>
<keyword evidence="4" id="KW-0813">Transport</keyword>
<keyword evidence="5" id="KW-0285">Flavoprotein</keyword>
<keyword evidence="14 17" id="KW-0472">Membrane</keyword>
<evidence type="ECO:0000256" key="17">
    <source>
        <dbReference type="SAM" id="Phobius"/>
    </source>
</evidence>
<dbReference type="GO" id="GO:0140618">
    <property type="term" value="F:ferric-chelate reductase (NADH) activity"/>
    <property type="evidence" value="ECO:0007669"/>
    <property type="project" value="UniProtKB-EC"/>
</dbReference>
<dbReference type="FunFam" id="3.40.50.80:FF:000039">
    <property type="entry name" value="Ferric reduction oxidase 3"/>
    <property type="match status" value="1"/>
</dbReference>
<feature type="domain" description="FAD-binding 8" evidence="19">
    <location>
        <begin position="339"/>
        <end position="386"/>
    </location>
</feature>
<dbReference type="InterPro" id="IPR050369">
    <property type="entry name" value="RBOH/FRE"/>
</dbReference>
<evidence type="ECO:0000256" key="3">
    <source>
        <dbReference type="ARBA" id="ARBA00006278"/>
    </source>
</evidence>
<feature type="domain" description="Ferric reductase NAD binding" evidence="20">
    <location>
        <begin position="585"/>
        <end position="660"/>
    </location>
</feature>
<comment type="subcellular location">
    <subcellularLocation>
        <location evidence="2">Membrane</location>
        <topology evidence="2">Multi-pass membrane protein</topology>
    </subcellularLocation>
</comment>
<evidence type="ECO:0000259" key="19">
    <source>
        <dbReference type="Pfam" id="PF08022"/>
    </source>
</evidence>
<feature type="transmembrane region" description="Helical" evidence="17">
    <location>
        <begin position="506"/>
        <end position="533"/>
    </location>
</feature>
<accession>A0AA88A1I6</accession>
<dbReference type="GO" id="GO:0006811">
    <property type="term" value="P:monoatomic ion transport"/>
    <property type="evidence" value="ECO:0007669"/>
    <property type="project" value="UniProtKB-KW"/>
</dbReference>
<dbReference type="PANTHER" id="PTHR11972:SF79">
    <property type="entry name" value="FERRIC REDUCTION OXIDASE 4-RELATED"/>
    <property type="match status" value="1"/>
</dbReference>
<feature type="transmembrane region" description="Helical" evidence="17">
    <location>
        <begin position="108"/>
        <end position="138"/>
    </location>
</feature>
<evidence type="ECO:0000256" key="9">
    <source>
        <dbReference type="ARBA" id="ARBA00022982"/>
    </source>
</evidence>
<feature type="domain" description="Ferric oxidoreductase" evidence="18">
    <location>
        <begin position="162"/>
        <end position="282"/>
    </location>
</feature>
<name>A0AA88A1I6_FICCA</name>
<dbReference type="AlphaFoldDB" id="A0AA88A1I6"/>
<dbReference type="EMBL" id="BTGU01000018">
    <property type="protein sequence ID" value="GMN44552.1"/>
    <property type="molecule type" value="Genomic_DNA"/>
</dbReference>
<comment type="caution">
    <text evidence="21">The sequence shown here is derived from an EMBL/GenBank/DDBJ whole genome shotgun (WGS) entry which is preliminary data.</text>
</comment>
<dbReference type="EC" id="1.16.1.7" evidence="16"/>
<evidence type="ECO:0000256" key="16">
    <source>
        <dbReference type="ARBA" id="ARBA00066905"/>
    </source>
</evidence>
<feature type="transmembrane region" description="Helical" evidence="17">
    <location>
        <begin position="275"/>
        <end position="303"/>
    </location>
</feature>